<dbReference type="PROSITE" id="PS50215">
    <property type="entry name" value="ADAM_MEPRO"/>
    <property type="match status" value="1"/>
</dbReference>
<dbReference type="InterPro" id="IPR018358">
    <property type="entry name" value="Disintegrin_CS"/>
</dbReference>
<feature type="domain" description="EGF-like" evidence="11">
    <location>
        <begin position="630"/>
        <end position="663"/>
    </location>
</feature>
<keyword evidence="14" id="KW-0401">Integrin</keyword>
<dbReference type="Pfam" id="PF00200">
    <property type="entry name" value="Disintegrin"/>
    <property type="match status" value="1"/>
</dbReference>
<evidence type="ECO:0000313" key="14">
    <source>
        <dbReference type="EMBL" id="EHB11577.1"/>
    </source>
</evidence>
<evidence type="ECO:0000259" key="13">
    <source>
        <dbReference type="PROSITE" id="PS50215"/>
    </source>
</evidence>
<dbReference type="PROSITE" id="PS01186">
    <property type="entry name" value="EGF_2"/>
    <property type="match status" value="1"/>
</dbReference>
<dbReference type="InterPro" id="IPR001590">
    <property type="entry name" value="Peptidase_M12B"/>
</dbReference>
<keyword evidence="7" id="KW-0245">EGF-like domain</keyword>
<dbReference type="InterPro" id="IPR024079">
    <property type="entry name" value="MetalloPept_cat_dom_sf"/>
</dbReference>
<evidence type="ECO:0000256" key="6">
    <source>
        <dbReference type="PROSITE-ProRule" id="PRU00068"/>
    </source>
</evidence>
<protein>
    <submittedName>
        <fullName evidence="14">Disintegrin and metalloproteinase domain-containing protein 20</fullName>
    </submittedName>
</protein>
<feature type="binding site" evidence="8">
    <location>
        <position position="331"/>
    </location>
    <ligand>
        <name>Zn(2+)</name>
        <dbReference type="ChEBI" id="CHEBI:29105"/>
        <note>catalytic</note>
    </ligand>
</feature>
<sequence>MGPPWAQNFLTGALCLPVFWAVLCPACCSHDPPIWRFTSSEVLIPRKEPHRVDGSKMPDQLSYSMRFRGQRHVIRMKLKKNFLPRHFPVITNNDQGAMQEDYPYLEGVPGSTATLDTCSGGLRGMLQVDDFTYEIKPLEASSKFEHVVSQLVSQYASEEDERCTIPEEEAIQELEEVKLAESPRATPVYLWRVHMKQANIHYTISNSLWLQEKNYSRLVENVVIINNIIHSIYRPMGLNIYVRVLFIWEQWDYVDLQTIPVRLAISNFGLYKLHAWFHKIPHTTSMLLTGHKVANTTYFSNPGGLCNANWGAMYVFIIRYHLFLGASVLAHALGHNIGMRHDSAGCACFRRTSCLMAPVPDLHDVASNCSFEALHKRIHGYDACLSVRYPPYYNFPYVAPRCGDRIVNNKEECDCGSLKECTKNTCCGTNCLFTPGTLCDMGDCCYRCKYAGPGTICRDKLGICDLPEHCDGKVEKCPDNFYIQDGTPCSPNAVCMRGNCSDHDLQCQALFGYKVKDASSLCYEKLNTIGDRFGNCGLKLQRHGSVPAQCLPTDVLCGILHCSRPENVPGGGEHTTCHDIIVKEDTEEHCFGYDVHHGTEIPEIALVVDGATCGPGKYCLHQNCTFHQDLYFDCDVQVCHFRGVCNNKKHCHCLRGYKPPNCTDKGPGGSVDSGPPPDREEGIRAHIIVSLNQELLLIIIRLGLFLAAILVSVLTK</sequence>
<dbReference type="SUPFAM" id="SSF55486">
    <property type="entry name" value="Metalloproteases ('zincins'), catalytic domain"/>
    <property type="match status" value="1"/>
</dbReference>
<evidence type="ECO:0000256" key="9">
    <source>
        <dbReference type="SAM" id="Phobius"/>
    </source>
</evidence>
<dbReference type="InterPro" id="IPR034027">
    <property type="entry name" value="Reprolysin_adamalysin"/>
</dbReference>
<dbReference type="GO" id="GO:0009897">
    <property type="term" value="C:external side of plasma membrane"/>
    <property type="evidence" value="ECO:0007669"/>
    <property type="project" value="TreeGrafter"/>
</dbReference>
<dbReference type="PROSITE" id="PS50214">
    <property type="entry name" value="DISINTEGRIN_2"/>
    <property type="match status" value="1"/>
</dbReference>
<dbReference type="SUPFAM" id="SSF57552">
    <property type="entry name" value="Blood coagulation inhibitor (disintegrin)"/>
    <property type="match status" value="1"/>
</dbReference>
<keyword evidence="8" id="KW-0862">Zinc</keyword>
<dbReference type="MEROPS" id="M12.983"/>
<evidence type="ECO:0000256" key="7">
    <source>
        <dbReference type="PROSITE-ProRule" id="PRU00076"/>
    </source>
</evidence>
<evidence type="ECO:0000259" key="11">
    <source>
        <dbReference type="PROSITE" id="PS50026"/>
    </source>
</evidence>
<accession>G5BQL6</accession>
<dbReference type="FunFam" id="4.10.70.10:FF:000003">
    <property type="entry name" value="Disintegrin and metalloproteinase domain-containing protein 17"/>
    <property type="match status" value="1"/>
</dbReference>
<dbReference type="AlphaFoldDB" id="G5BQL6"/>
<dbReference type="InterPro" id="IPR001762">
    <property type="entry name" value="Disintegrin_dom"/>
</dbReference>
<feature type="binding site" evidence="8">
    <location>
        <position position="341"/>
    </location>
    <ligand>
        <name>Zn(2+)</name>
        <dbReference type="ChEBI" id="CHEBI:29105"/>
        <note>catalytic</note>
    </ligand>
</feature>
<dbReference type="InterPro" id="IPR000742">
    <property type="entry name" value="EGF"/>
</dbReference>
<dbReference type="InParanoid" id="G5BQL6"/>
<organism evidence="14 15">
    <name type="scientific">Heterocephalus glaber</name>
    <name type="common">Naked mole rat</name>
    <dbReference type="NCBI Taxonomy" id="10181"/>
    <lineage>
        <taxon>Eukaryota</taxon>
        <taxon>Metazoa</taxon>
        <taxon>Chordata</taxon>
        <taxon>Craniata</taxon>
        <taxon>Vertebrata</taxon>
        <taxon>Euteleostomi</taxon>
        <taxon>Mammalia</taxon>
        <taxon>Eutheria</taxon>
        <taxon>Euarchontoglires</taxon>
        <taxon>Glires</taxon>
        <taxon>Rodentia</taxon>
        <taxon>Hystricomorpha</taxon>
        <taxon>Bathyergidae</taxon>
        <taxon>Heterocephalus</taxon>
    </lineage>
</organism>
<keyword evidence="10" id="KW-0732">Signal</keyword>
<feature type="signal peptide" evidence="10">
    <location>
        <begin position="1"/>
        <end position="29"/>
    </location>
</feature>
<dbReference type="SMART" id="SM00050">
    <property type="entry name" value="DISIN"/>
    <property type="match status" value="1"/>
</dbReference>
<keyword evidence="3 9" id="KW-1133">Transmembrane helix</keyword>
<keyword evidence="2 9" id="KW-0812">Transmembrane</keyword>
<evidence type="ECO:0000256" key="1">
    <source>
        <dbReference type="ARBA" id="ARBA00004167"/>
    </source>
</evidence>
<proteinExistence type="predicted"/>
<evidence type="ECO:0000259" key="12">
    <source>
        <dbReference type="PROSITE" id="PS50214"/>
    </source>
</evidence>
<name>G5BQL6_HETGA</name>
<dbReference type="Pfam" id="PF01421">
    <property type="entry name" value="Reprolysin"/>
    <property type="match status" value="1"/>
</dbReference>
<dbReference type="PROSITE" id="PS00427">
    <property type="entry name" value="DISINTEGRIN_1"/>
    <property type="match status" value="1"/>
</dbReference>
<feature type="domain" description="Peptidase M12B" evidence="13">
    <location>
        <begin position="196"/>
        <end position="390"/>
    </location>
</feature>
<dbReference type="Gene3D" id="3.40.390.10">
    <property type="entry name" value="Collagenase (Catalytic Domain)"/>
    <property type="match status" value="1"/>
</dbReference>
<dbReference type="Gene3D" id="4.10.70.10">
    <property type="entry name" value="Disintegrin domain"/>
    <property type="match status" value="1"/>
</dbReference>
<dbReference type="InterPro" id="IPR006586">
    <property type="entry name" value="ADAM_Cys-rich"/>
</dbReference>
<evidence type="ECO:0000313" key="15">
    <source>
        <dbReference type="Proteomes" id="UP000006813"/>
    </source>
</evidence>
<feature type="transmembrane region" description="Helical" evidence="9">
    <location>
        <begin position="695"/>
        <end position="714"/>
    </location>
</feature>
<evidence type="ECO:0000256" key="5">
    <source>
        <dbReference type="ARBA" id="ARBA00023157"/>
    </source>
</evidence>
<dbReference type="GO" id="GO:0006508">
    <property type="term" value="P:proteolysis"/>
    <property type="evidence" value="ECO:0007669"/>
    <property type="project" value="InterPro"/>
</dbReference>
<dbReference type="GO" id="GO:0008584">
    <property type="term" value="P:male gonad development"/>
    <property type="evidence" value="ECO:0007669"/>
    <property type="project" value="TreeGrafter"/>
</dbReference>
<evidence type="ECO:0000256" key="10">
    <source>
        <dbReference type="SAM" id="SignalP"/>
    </source>
</evidence>
<dbReference type="InterPro" id="IPR036436">
    <property type="entry name" value="Disintegrin_dom_sf"/>
</dbReference>
<dbReference type="PROSITE" id="PS50026">
    <property type="entry name" value="EGF_3"/>
    <property type="match status" value="1"/>
</dbReference>
<comment type="subcellular location">
    <subcellularLocation>
        <location evidence="1">Membrane</location>
        <topology evidence="1">Single-pass membrane protein</topology>
    </subcellularLocation>
</comment>
<keyword evidence="8" id="KW-0479">Metal-binding</keyword>
<keyword evidence="5 7" id="KW-1015">Disulfide bond</keyword>
<dbReference type="Proteomes" id="UP000006813">
    <property type="component" value="Unassembled WGS sequence"/>
</dbReference>
<feature type="chain" id="PRO_5003474679" evidence="10">
    <location>
        <begin position="30"/>
        <end position="716"/>
    </location>
</feature>
<evidence type="ECO:0000256" key="8">
    <source>
        <dbReference type="PROSITE-ProRule" id="PRU00276"/>
    </source>
</evidence>
<feature type="domain" description="Disintegrin" evidence="12">
    <location>
        <begin position="399"/>
        <end position="485"/>
    </location>
</feature>
<dbReference type="GO" id="GO:0004222">
    <property type="term" value="F:metalloendopeptidase activity"/>
    <property type="evidence" value="ECO:0007669"/>
    <property type="project" value="InterPro"/>
</dbReference>
<gene>
    <name evidence="14" type="ORF">GW7_02726</name>
</gene>
<dbReference type="EMBL" id="JH171413">
    <property type="protein sequence ID" value="EHB11577.1"/>
    <property type="molecule type" value="Genomic_DNA"/>
</dbReference>
<dbReference type="GO" id="GO:0046872">
    <property type="term" value="F:metal ion binding"/>
    <property type="evidence" value="ECO:0007669"/>
    <property type="project" value="UniProtKB-KW"/>
</dbReference>
<feature type="disulfide bond" evidence="7">
    <location>
        <begin position="653"/>
        <end position="662"/>
    </location>
</feature>
<evidence type="ECO:0000256" key="4">
    <source>
        <dbReference type="ARBA" id="ARBA00023136"/>
    </source>
</evidence>
<comment type="caution">
    <text evidence="7">Lacks conserved residue(s) required for the propagation of feature annotation.</text>
</comment>
<evidence type="ECO:0000256" key="2">
    <source>
        <dbReference type="ARBA" id="ARBA00022692"/>
    </source>
</evidence>
<dbReference type="SMART" id="SM00608">
    <property type="entry name" value="ACR"/>
    <property type="match status" value="1"/>
</dbReference>
<dbReference type="PANTHER" id="PTHR11905:SF167">
    <property type="entry name" value="A DISINTEGRIN AND METALLOPEPTIDASE DOMAIN 4-RELATED"/>
    <property type="match status" value="1"/>
</dbReference>
<dbReference type="GO" id="GO:0007229">
    <property type="term" value="P:integrin-mediated signaling pathway"/>
    <property type="evidence" value="ECO:0007669"/>
    <property type="project" value="UniProtKB-KW"/>
</dbReference>
<dbReference type="PANTHER" id="PTHR11905">
    <property type="entry name" value="ADAM A DISINTEGRIN AND METALLOPROTEASE DOMAIN"/>
    <property type="match status" value="1"/>
</dbReference>
<feature type="binding site" evidence="8">
    <location>
        <position position="335"/>
    </location>
    <ligand>
        <name>Zn(2+)</name>
        <dbReference type="ChEBI" id="CHEBI:29105"/>
        <note>catalytic</note>
    </ligand>
</feature>
<keyword evidence="4 9" id="KW-0472">Membrane</keyword>
<dbReference type="GO" id="GO:1990913">
    <property type="term" value="C:sperm head plasma membrane"/>
    <property type="evidence" value="ECO:0007669"/>
    <property type="project" value="TreeGrafter"/>
</dbReference>
<reference evidence="14 15" key="1">
    <citation type="journal article" date="2011" name="Nature">
        <title>Genome sequencing reveals insights into physiology and longevity of the naked mole rat.</title>
        <authorList>
            <person name="Kim E.B."/>
            <person name="Fang X."/>
            <person name="Fushan A.A."/>
            <person name="Huang Z."/>
            <person name="Lobanov A.V."/>
            <person name="Han L."/>
            <person name="Marino S.M."/>
            <person name="Sun X."/>
            <person name="Turanov A.A."/>
            <person name="Yang P."/>
            <person name="Yim S.H."/>
            <person name="Zhao X."/>
            <person name="Kasaikina M.V."/>
            <person name="Stoletzki N."/>
            <person name="Peng C."/>
            <person name="Polak P."/>
            <person name="Xiong Z."/>
            <person name="Kiezun A."/>
            <person name="Zhu Y."/>
            <person name="Chen Y."/>
            <person name="Kryukov G.V."/>
            <person name="Zhang Q."/>
            <person name="Peshkin L."/>
            <person name="Yang L."/>
            <person name="Bronson R.T."/>
            <person name="Buffenstein R."/>
            <person name="Wang B."/>
            <person name="Han C."/>
            <person name="Li Q."/>
            <person name="Chen L."/>
            <person name="Zhao W."/>
            <person name="Sunyaev S.R."/>
            <person name="Park T.J."/>
            <person name="Zhang G."/>
            <person name="Wang J."/>
            <person name="Gladyshev V.N."/>
        </authorList>
    </citation>
    <scope>NUCLEOTIDE SEQUENCE [LARGE SCALE GENOMIC DNA]</scope>
</reference>
<dbReference type="FunCoup" id="G5BQL6">
    <property type="interactions" value="29"/>
</dbReference>
<dbReference type="CDD" id="cd04269">
    <property type="entry name" value="ZnMc_adamalysin_II_like"/>
    <property type="match status" value="1"/>
</dbReference>
<dbReference type="Pfam" id="PF08516">
    <property type="entry name" value="ADAM_CR"/>
    <property type="match status" value="1"/>
</dbReference>
<evidence type="ECO:0000256" key="3">
    <source>
        <dbReference type="ARBA" id="ARBA00022989"/>
    </source>
</evidence>
<feature type="disulfide bond" evidence="6">
    <location>
        <begin position="457"/>
        <end position="477"/>
    </location>
</feature>